<dbReference type="Gene3D" id="6.10.250.1450">
    <property type="match status" value="1"/>
</dbReference>
<dbReference type="InterPro" id="IPR036249">
    <property type="entry name" value="Thioredoxin-like_sf"/>
</dbReference>
<dbReference type="EMBL" id="LNQR01000018">
    <property type="protein sequence ID" value="KWT92942.1"/>
    <property type="molecule type" value="Genomic_DNA"/>
</dbReference>
<keyword evidence="8" id="KW-1185">Reference proteome</keyword>
<dbReference type="PANTHER" id="PTHR43578:SF3">
    <property type="entry name" value="NADH-QUINONE OXIDOREDUCTASE SUBUNIT F"/>
    <property type="match status" value="1"/>
</dbReference>
<keyword evidence="4" id="KW-0408">Iron</keyword>
<dbReference type="Gene3D" id="3.30.70.20">
    <property type="match status" value="1"/>
</dbReference>
<organism evidence="7 8">
    <name type="scientific">Candidatus Magnetominusculus xianensis</name>
    <dbReference type="NCBI Taxonomy" id="1748249"/>
    <lineage>
        <taxon>Bacteria</taxon>
        <taxon>Pseudomonadati</taxon>
        <taxon>Nitrospirota</taxon>
        <taxon>Nitrospiria</taxon>
        <taxon>Nitrospirales</taxon>
        <taxon>Nitrospiraceae</taxon>
        <taxon>Candidatus Magnetominusculus</taxon>
    </lineage>
</organism>
<dbReference type="Pfam" id="PF10589">
    <property type="entry name" value="NADH_4Fe-4S"/>
    <property type="match status" value="1"/>
</dbReference>
<dbReference type="InterPro" id="IPR011538">
    <property type="entry name" value="Nuo51_FMN-bd"/>
</dbReference>
<keyword evidence="5" id="KW-0411">Iron-sulfur</keyword>
<dbReference type="SMART" id="SM00928">
    <property type="entry name" value="NADH_4Fe-4S"/>
    <property type="match status" value="1"/>
</dbReference>
<feature type="domain" description="4Fe-4S ferredoxin-type" evidence="6">
    <location>
        <begin position="568"/>
        <end position="597"/>
    </location>
</feature>
<feature type="domain" description="4Fe-4S ferredoxin-type" evidence="6">
    <location>
        <begin position="598"/>
        <end position="627"/>
    </location>
</feature>
<evidence type="ECO:0000313" key="7">
    <source>
        <dbReference type="EMBL" id="KWT92942.1"/>
    </source>
</evidence>
<gene>
    <name evidence="7" type="ORF">ASN18_0377</name>
</gene>
<keyword evidence="2" id="KW-0004">4Fe-4S</keyword>
<reference evidence="7 8" key="1">
    <citation type="submission" date="2015-11" db="EMBL/GenBank/DDBJ databases">
        <authorList>
            <person name="Lin W."/>
        </authorList>
    </citation>
    <scope>NUCLEOTIDE SEQUENCE [LARGE SCALE GENOMIC DNA]</scope>
    <source>
        <strain evidence="7 8">HCH-1</strain>
    </source>
</reference>
<dbReference type="SUPFAM" id="SSF142019">
    <property type="entry name" value="Nqo1 FMN-binding domain-like"/>
    <property type="match status" value="1"/>
</dbReference>
<dbReference type="RefSeq" id="WP_085050905.1">
    <property type="nucleotide sequence ID" value="NZ_LNQR01000018.1"/>
</dbReference>
<dbReference type="Pfam" id="PF01512">
    <property type="entry name" value="Complex1_51K"/>
    <property type="match status" value="1"/>
</dbReference>
<dbReference type="GO" id="GO:0050583">
    <property type="term" value="F:hydrogen dehydrogenase (NADP+) activity"/>
    <property type="evidence" value="ECO:0007669"/>
    <property type="project" value="UniProtKB-EC"/>
</dbReference>
<dbReference type="Gene3D" id="3.40.50.11540">
    <property type="entry name" value="NADH-ubiquinone oxidoreductase 51kDa subunit"/>
    <property type="match status" value="1"/>
</dbReference>
<dbReference type="PROSITE" id="PS00645">
    <property type="entry name" value="COMPLEX1_51K_2"/>
    <property type="match status" value="1"/>
</dbReference>
<dbReference type="EC" id="1.12.1.3" evidence="7"/>
<dbReference type="SUPFAM" id="SSF142984">
    <property type="entry name" value="Nqo1 middle domain-like"/>
    <property type="match status" value="1"/>
</dbReference>
<evidence type="ECO:0000256" key="4">
    <source>
        <dbReference type="ARBA" id="ARBA00023004"/>
    </source>
</evidence>
<name>A0ABR5SJ06_9BACT</name>
<evidence type="ECO:0000256" key="2">
    <source>
        <dbReference type="ARBA" id="ARBA00022485"/>
    </source>
</evidence>
<dbReference type="SUPFAM" id="SSF54862">
    <property type="entry name" value="4Fe-4S ferredoxins"/>
    <property type="match status" value="1"/>
</dbReference>
<dbReference type="PROSITE" id="PS00198">
    <property type="entry name" value="4FE4S_FER_1"/>
    <property type="match status" value="2"/>
</dbReference>
<evidence type="ECO:0000256" key="5">
    <source>
        <dbReference type="ARBA" id="ARBA00023014"/>
    </source>
</evidence>
<comment type="similarity">
    <text evidence="1">Belongs to the complex I 51 kDa subunit family.</text>
</comment>
<dbReference type="InterPro" id="IPR037225">
    <property type="entry name" value="Nuo51_FMN-bd_sf"/>
</dbReference>
<evidence type="ECO:0000256" key="1">
    <source>
        <dbReference type="ARBA" id="ARBA00007523"/>
    </source>
</evidence>
<dbReference type="Proteomes" id="UP000060487">
    <property type="component" value="Unassembled WGS sequence"/>
</dbReference>
<proteinExistence type="inferred from homology"/>
<dbReference type="Pfam" id="PF01257">
    <property type="entry name" value="2Fe-2S_thioredx"/>
    <property type="match status" value="1"/>
</dbReference>
<dbReference type="InterPro" id="IPR001949">
    <property type="entry name" value="NADH-UbQ_OxRdtase_51kDa_CS"/>
</dbReference>
<evidence type="ECO:0000313" key="8">
    <source>
        <dbReference type="Proteomes" id="UP000060487"/>
    </source>
</evidence>
<dbReference type="Pfam" id="PF13237">
    <property type="entry name" value="Fer4_10"/>
    <property type="match status" value="1"/>
</dbReference>
<dbReference type="Gene3D" id="1.20.1440.230">
    <property type="entry name" value="NADH-ubiquinone oxidoreductase 51kDa subunit, iron-sulphur binding domain"/>
    <property type="match status" value="1"/>
</dbReference>
<dbReference type="InterPro" id="IPR017900">
    <property type="entry name" value="4Fe4S_Fe_S_CS"/>
</dbReference>
<dbReference type="Gene3D" id="3.10.20.600">
    <property type="match status" value="1"/>
</dbReference>
<dbReference type="SUPFAM" id="SSF140490">
    <property type="entry name" value="Nqo1C-terminal domain-like"/>
    <property type="match status" value="1"/>
</dbReference>
<dbReference type="CDD" id="cd02980">
    <property type="entry name" value="TRX_Fd_family"/>
    <property type="match status" value="1"/>
</dbReference>
<comment type="caution">
    <text evidence="7">The sequence shown here is derived from an EMBL/GenBank/DDBJ whole genome shotgun (WGS) entry which is preliminary data.</text>
</comment>
<accession>A0ABR5SJ06</accession>
<keyword evidence="7" id="KW-0560">Oxidoreductase</keyword>
<evidence type="ECO:0000256" key="3">
    <source>
        <dbReference type="ARBA" id="ARBA00022723"/>
    </source>
</evidence>
<dbReference type="PANTHER" id="PTHR43578">
    <property type="entry name" value="NADH-QUINONE OXIDOREDUCTASE SUBUNIT F"/>
    <property type="match status" value="1"/>
</dbReference>
<dbReference type="InterPro" id="IPR017896">
    <property type="entry name" value="4Fe4S_Fe-S-bd"/>
</dbReference>
<sequence length="635" mass="69256">MPAIKVRATDRSIKKLTIEDLKIIREKYKDPRTIGTKASILVCGGSACAARGSLKIQENLSGELEKKGISSSEVSVYETGCNGFCNQSPVINVYPDMTLYQAFKPEDVPAIVDEHFIKGQPADRFVYKDIKEKKSIPNRQDIPFFSLQTRRVLNKSGLIQPDDIEAYIFHNGYTGLVRAVTAMKPQEIVKEIKDSGLRGRGGGGFPTGLKWEISMNRPDHTKYVICNAGPISRSIIENDPHSIIEGMIIAGRAIGAAKGFIYVREPDNLFILRRLHTAIERARGCGFLGDNIFDSGFDFTIDVSFGAGTFICGEETALIRSMEGKRGFPTPKPPYPAQSGLWGRPTIVDNAETFANVPLIIANGQAWFRSVGTHSSPGTKIFTLGGAVNLNGLIEIPMGTTFRSIVYEIGGGLKKKSTLKAVHIGGPTGGVIPESLIDTPATYEDITAAGVIVGSGNLIIMDNNTCMVNEALGAMEFGHGESCGKCVPCRIGTKVMYDKLLDITEGRGKLEDIDMLAELAFEVKRTTLCGLGQTSPIMVLTAIKYFREEFETHIKDHWCQAGKCRTLSTFVIEPKTCTGCGSCARKCPQGAISGEKKKPHLIDQALCIQCRSCFETCPFVSIRIEPSVAEEVDSW</sequence>
<dbReference type="PROSITE" id="PS51379">
    <property type="entry name" value="4FE4S_FER_2"/>
    <property type="match status" value="2"/>
</dbReference>
<evidence type="ECO:0000259" key="6">
    <source>
        <dbReference type="PROSITE" id="PS51379"/>
    </source>
</evidence>
<dbReference type="InterPro" id="IPR037207">
    <property type="entry name" value="Nuop51_4Fe4S-bd_sf"/>
</dbReference>
<keyword evidence="3" id="KW-0479">Metal-binding</keyword>
<protein>
    <submittedName>
        <fullName evidence="7">NADH dehydrogenase</fullName>
        <ecNumber evidence="7">1.12.1.3</ecNumber>
    </submittedName>
</protein>
<dbReference type="SUPFAM" id="SSF52833">
    <property type="entry name" value="Thioredoxin-like"/>
    <property type="match status" value="1"/>
</dbReference>
<dbReference type="Gene3D" id="3.40.30.10">
    <property type="entry name" value="Glutaredoxin"/>
    <property type="match status" value="1"/>
</dbReference>
<dbReference type="InterPro" id="IPR019575">
    <property type="entry name" value="Nuop51_4Fe4S-bd"/>
</dbReference>